<accession>A0A6J6FBR6</accession>
<feature type="domain" description="AMP-dependent ligase C-terminal" evidence="1">
    <location>
        <begin position="364"/>
        <end position="460"/>
    </location>
</feature>
<sequence>MTENLVPPWEAVDYQELMRMYAPAPDYFNSSYLDSPADIEAVQLERLKAKVHRASKVPFFRDRWAKAGVGPDDLRSIKDLSRFPTYTVDDIRKSIDDHPPFGDYQGVVPSDATRQPMRVFMSGGTTGKSRPTFYTQWDRDVGALLTARALYMQGIRPGDVVLNSWAYGLHNGAFSFDEALARWLNCVVLTTSTGNVTSTERQVELAIEYGASAICTTGDYLLRIAEAARALGYDPKVDLKLRALPNIGDPEVLSETFGVEYFKSYGFHEVQWVAVECPAHDGLHIFEDAYIVQVVDTETGEELPDGELGAVVVTELYKTGSSQFRYNIMDLSFLHPRGQCECGSWLRRMGPFAGRGDNMVKLRGINLWPEGVGEVACAVEGIDPDYFVRVWRDGNRDEMEIAVVSHRDPAMFGSQQSELEAVLNQRFGVRIHAKVVAAGALDSDTELHTSPKSKRFRDER</sequence>
<proteinExistence type="predicted"/>
<dbReference type="AlphaFoldDB" id="A0A6J6FBR6"/>
<protein>
    <submittedName>
        <fullName evidence="2">Unannotated protein</fullName>
    </submittedName>
</protein>
<reference evidence="2" key="1">
    <citation type="submission" date="2020-05" db="EMBL/GenBank/DDBJ databases">
        <authorList>
            <person name="Chiriac C."/>
            <person name="Salcher M."/>
            <person name="Ghai R."/>
            <person name="Kavagutti S V."/>
        </authorList>
    </citation>
    <scope>NUCLEOTIDE SEQUENCE</scope>
</reference>
<gene>
    <name evidence="2" type="ORF">UFOPK1762_01019</name>
</gene>
<name>A0A6J6FBR6_9ZZZZ</name>
<dbReference type="PANTHER" id="PTHR43845:SF1">
    <property type="entry name" value="BLR5969 PROTEIN"/>
    <property type="match status" value="1"/>
</dbReference>
<evidence type="ECO:0000259" key="1">
    <source>
        <dbReference type="Pfam" id="PF14535"/>
    </source>
</evidence>
<dbReference type="InterPro" id="IPR042099">
    <property type="entry name" value="ANL_N_sf"/>
</dbReference>
<organism evidence="2">
    <name type="scientific">freshwater metagenome</name>
    <dbReference type="NCBI Taxonomy" id="449393"/>
    <lineage>
        <taxon>unclassified sequences</taxon>
        <taxon>metagenomes</taxon>
        <taxon>ecological metagenomes</taxon>
    </lineage>
</organism>
<dbReference type="EMBL" id="CAEZTY010000033">
    <property type="protein sequence ID" value="CAB4586246.1"/>
    <property type="molecule type" value="Genomic_DNA"/>
</dbReference>
<dbReference type="SUPFAM" id="SSF56801">
    <property type="entry name" value="Acetyl-CoA synthetase-like"/>
    <property type="match status" value="1"/>
</dbReference>
<dbReference type="Gene3D" id="3.30.300.30">
    <property type="match status" value="1"/>
</dbReference>
<evidence type="ECO:0000313" key="2">
    <source>
        <dbReference type="EMBL" id="CAB4586246.1"/>
    </source>
</evidence>
<dbReference type="Gene3D" id="3.40.50.12780">
    <property type="entry name" value="N-terminal domain of ligase-like"/>
    <property type="match status" value="1"/>
</dbReference>
<dbReference type="InterPro" id="IPR045851">
    <property type="entry name" value="AMP-bd_C_sf"/>
</dbReference>
<dbReference type="Pfam" id="PF14535">
    <property type="entry name" value="AMP-binding_C_2"/>
    <property type="match status" value="1"/>
</dbReference>
<dbReference type="PANTHER" id="PTHR43845">
    <property type="entry name" value="BLR5969 PROTEIN"/>
    <property type="match status" value="1"/>
</dbReference>
<dbReference type="InterPro" id="IPR028154">
    <property type="entry name" value="AMP-dep_Lig_C"/>
</dbReference>